<protein>
    <submittedName>
        <fullName evidence="1">Uncharacterized protein</fullName>
    </submittedName>
</protein>
<evidence type="ECO:0000313" key="2">
    <source>
        <dbReference type="Proteomes" id="UP001642484"/>
    </source>
</evidence>
<sequence length="162" mass="18105">MGSGHERRIWEALAMGEESLVRAANQVRCFDWQSTDPHFGSVVHAILFGRIDDGQESAEEDIYHYSDIVLATEAGTKQRLNLLKLALEYGASPDICAPASCIRCLSWRWFEKDEWTEDVIPANKTGVETLLAVKRALLHLGRARSRQIIAWFVVHAGAGALK</sequence>
<evidence type="ECO:0000313" key="1">
    <source>
        <dbReference type="EMBL" id="CAK9086449.1"/>
    </source>
</evidence>
<reference evidence="1 2" key="1">
    <citation type="submission" date="2024-02" db="EMBL/GenBank/DDBJ databases">
        <authorList>
            <person name="Chen Y."/>
            <person name="Shah S."/>
            <person name="Dougan E. K."/>
            <person name="Thang M."/>
            <person name="Chan C."/>
        </authorList>
    </citation>
    <scope>NUCLEOTIDE SEQUENCE [LARGE SCALE GENOMIC DNA]</scope>
</reference>
<gene>
    <name evidence="1" type="ORF">CCMP2556_LOCUS41875</name>
</gene>
<keyword evidence="2" id="KW-1185">Reference proteome</keyword>
<dbReference type="EMBL" id="CAXAMN010024406">
    <property type="protein sequence ID" value="CAK9086449.1"/>
    <property type="molecule type" value="Genomic_DNA"/>
</dbReference>
<dbReference type="Proteomes" id="UP001642484">
    <property type="component" value="Unassembled WGS sequence"/>
</dbReference>
<name>A0ABP0QEP6_9DINO</name>
<accession>A0ABP0QEP6</accession>
<comment type="caution">
    <text evidence="1">The sequence shown here is derived from an EMBL/GenBank/DDBJ whole genome shotgun (WGS) entry which is preliminary data.</text>
</comment>
<proteinExistence type="predicted"/>
<organism evidence="1 2">
    <name type="scientific">Durusdinium trenchii</name>
    <dbReference type="NCBI Taxonomy" id="1381693"/>
    <lineage>
        <taxon>Eukaryota</taxon>
        <taxon>Sar</taxon>
        <taxon>Alveolata</taxon>
        <taxon>Dinophyceae</taxon>
        <taxon>Suessiales</taxon>
        <taxon>Symbiodiniaceae</taxon>
        <taxon>Durusdinium</taxon>
    </lineage>
</organism>